<protein>
    <submittedName>
        <fullName evidence="1">Uncharacterized protein</fullName>
    </submittedName>
</protein>
<dbReference type="EMBL" id="CP023483">
    <property type="protein sequence ID" value="ATF25132.1"/>
    <property type="molecule type" value="Genomic_DNA"/>
</dbReference>
<dbReference type="KEGG" id="bths:CNY62_01340"/>
<dbReference type="AlphaFoldDB" id="A0A1D2LT40"/>
<dbReference type="RefSeq" id="WP_069126070.1">
    <property type="nucleotide sequence ID" value="NZ_CP023483.1"/>
</dbReference>
<name>A0A1D2LT40_BROTH</name>
<dbReference type="Proteomes" id="UP000243591">
    <property type="component" value="Chromosome"/>
</dbReference>
<gene>
    <name evidence="1" type="ORF">CNY62_01340</name>
</gene>
<organism evidence="1 2">
    <name type="scientific">Brochothrix thermosphacta</name>
    <name type="common">Microbacterium thermosphactum</name>
    <dbReference type="NCBI Taxonomy" id="2756"/>
    <lineage>
        <taxon>Bacteria</taxon>
        <taxon>Bacillati</taxon>
        <taxon>Bacillota</taxon>
        <taxon>Bacilli</taxon>
        <taxon>Bacillales</taxon>
        <taxon>Listeriaceae</taxon>
        <taxon>Brochothrix</taxon>
    </lineage>
</organism>
<sequence length="99" mass="11362">MKNKSDILSKIKCYAEQDCKVTEEINQLVIQKQGLQETLVNLSKEIGLEINKNSRDTTDTSVKFLDGENEFSESKQSVNGVYIFLLKINIDDGEFFFDF</sequence>
<evidence type="ECO:0000313" key="2">
    <source>
        <dbReference type="Proteomes" id="UP000243591"/>
    </source>
</evidence>
<proteinExistence type="predicted"/>
<keyword evidence="2" id="KW-1185">Reference proteome</keyword>
<reference evidence="1 2" key="1">
    <citation type="submission" date="2017-09" db="EMBL/GenBank/DDBJ databases">
        <title>Complete Genome Sequences of Two Strains of the Meat Spoilage Bacterium Brochothrix thermosphacta Isolated from Ground Chicken.</title>
        <authorList>
            <person name="Paoli G.C."/>
            <person name="Wijey C."/>
            <person name="Chen C.-Y."/>
            <person name="Nguyen L."/>
            <person name="Yan X."/>
            <person name="Irwin P.L."/>
        </authorList>
    </citation>
    <scope>NUCLEOTIDE SEQUENCE [LARGE SCALE GENOMIC DNA]</scope>
    <source>
        <strain evidence="1 2">BI</strain>
    </source>
</reference>
<evidence type="ECO:0000313" key="1">
    <source>
        <dbReference type="EMBL" id="ATF25132.1"/>
    </source>
</evidence>
<accession>A0A1D2LT40</accession>